<evidence type="ECO:0000313" key="4">
    <source>
        <dbReference type="Proteomes" id="UP001141327"/>
    </source>
</evidence>
<dbReference type="CDD" id="cd00051">
    <property type="entry name" value="EFh"/>
    <property type="match status" value="1"/>
</dbReference>
<dbReference type="PROSITE" id="PS00018">
    <property type="entry name" value="EF_HAND_1"/>
    <property type="match status" value="1"/>
</dbReference>
<sequence length="114" mass="12977">MQRLQVAQSEAELEQIIDEIDEDGSGEIDPQEFIAGFRSKGKCKYDANTVKRSFHAFAARPGRITTKEIESALKTYCQDRTTPEEITMLSKVLARDQLREDVDYESLIDMNLTS</sequence>
<feature type="domain" description="EF-hand" evidence="2">
    <location>
        <begin position="8"/>
        <end position="43"/>
    </location>
</feature>
<proteinExistence type="predicted"/>
<evidence type="ECO:0000259" key="2">
    <source>
        <dbReference type="PROSITE" id="PS50222"/>
    </source>
</evidence>
<dbReference type="Pfam" id="PF00036">
    <property type="entry name" value="EF-hand_1"/>
    <property type="match status" value="1"/>
</dbReference>
<dbReference type="Proteomes" id="UP001141327">
    <property type="component" value="Unassembled WGS sequence"/>
</dbReference>
<comment type="caution">
    <text evidence="3">The sequence shown here is derived from an EMBL/GenBank/DDBJ whole genome shotgun (WGS) entry which is preliminary data.</text>
</comment>
<gene>
    <name evidence="3" type="ORF">PAPYR_354</name>
</gene>
<dbReference type="PROSITE" id="PS50222">
    <property type="entry name" value="EF_HAND_2"/>
    <property type="match status" value="1"/>
</dbReference>
<dbReference type="InterPro" id="IPR011992">
    <property type="entry name" value="EF-hand-dom_pair"/>
</dbReference>
<keyword evidence="4" id="KW-1185">Reference proteome</keyword>
<dbReference type="SMART" id="SM00054">
    <property type="entry name" value="EFh"/>
    <property type="match status" value="1"/>
</dbReference>
<keyword evidence="1" id="KW-0106">Calcium</keyword>
<organism evidence="3 4">
    <name type="scientific">Paratrimastix pyriformis</name>
    <dbReference type="NCBI Taxonomy" id="342808"/>
    <lineage>
        <taxon>Eukaryota</taxon>
        <taxon>Metamonada</taxon>
        <taxon>Preaxostyla</taxon>
        <taxon>Paratrimastigidae</taxon>
        <taxon>Paratrimastix</taxon>
    </lineage>
</organism>
<reference evidence="3" key="1">
    <citation type="journal article" date="2022" name="bioRxiv">
        <title>Genomics of Preaxostyla Flagellates Illuminates Evolutionary Transitions and the Path Towards Mitochondrial Loss.</title>
        <authorList>
            <person name="Novak L.V.F."/>
            <person name="Treitli S.C."/>
            <person name="Pyrih J."/>
            <person name="Halakuc P."/>
            <person name="Pipaliya S.V."/>
            <person name="Vacek V."/>
            <person name="Brzon O."/>
            <person name="Soukal P."/>
            <person name="Eme L."/>
            <person name="Dacks J.B."/>
            <person name="Karnkowska A."/>
            <person name="Elias M."/>
            <person name="Hampl V."/>
        </authorList>
    </citation>
    <scope>NUCLEOTIDE SEQUENCE</scope>
    <source>
        <strain evidence="3">RCP-MX</strain>
    </source>
</reference>
<dbReference type="InterPro" id="IPR018247">
    <property type="entry name" value="EF_Hand_1_Ca_BS"/>
</dbReference>
<protein>
    <recommendedName>
        <fullName evidence="2">EF-hand domain-containing protein</fullName>
    </recommendedName>
</protein>
<name>A0ABQ8UVH4_9EUKA</name>
<evidence type="ECO:0000313" key="3">
    <source>
        <dbReference type="EMBL" id="KAJ4463091.1"/>
    </source>
</evidence>
<dbReference type="SUPFAM" id="SSF47473">
    <property type="entry name" value="EF-hand"/>
    <property type="match status" value="1"/>
</dbReference>
<evidence type="ECO:0000256" key="1">
    <source>
        <dbReference type="ARBA" id="ARBA00022837"/>
    </source>
</evidence>
<accession>A0ABQ8UVH4</accession>
<dbReference type="Gene3D" id="1.10.238.10">
    <property type="entry name" value="EF-hand"/>
    <property type="match status" value="1"/>
</dbReference>
<dbReference type="EMBL" id="JAPMOS010000001">
    <property type="protein sequence ID" value="KAJ4463091.1"/>
    <property type="molecule type" value="Genomic_DNA"/>
</dbReference>
<dbReference type="InterPro" id="IPR002048">
    <property type="entry name" value="EF_hand_dom"/>
</dbReference>